<protein>
    <submittedName>
        <fullName evidence="3">PEP-CTERM sorting domain-containing protein</fullName>
    </submittedName>
</protein>
<feature type="chain" id="PRO_5046825721" evidence="1">
    <location>
        <begin position="22"/>
        <end position="278"/>
    </location>
</feature>
<dbReference type="Proteomes" id="UP001246372">
    <property type="component" value="Unassembled WGS sequence"/>
</dbReference>
<feature type="signal peptide" evidence="1">
    <location>
        <begin position="1"/>
        <end position="21"/>
    </location>
</feature>
<evidence type="ECO:0000259" key="2">
    <source>
        <dbReference type="Pfam" id="PF07589"/>
    </source>
</evidence>
<keyword evidence="4" id="KW-1185">Reference proteome</keyword>
<gene>
    <name evidence="3" type="ORF">RQP53_17640</name>
</gene>
<sequence length="278" mass="28751">MNVKKSFVIALAMVAGAGVQAATQAQLSLSGFSYTLKDLNLADGLAPALSFTGIAGRNLDVSEAKQLGWTVGSIPVPNSHMVVYGPEESLSDFAWSGVGTLSSTRQQALASVAAQAENAPELEVQSNVDAGNKAAASASYFQWIVLGAGTQATFRMLVNASISGDEAIGSMPNGQFGPHSNAGVSAMLIAGPLQATTGMTSFNGFSIDSEAYEQTIDGQWLTLTIKNTSNAEKSLPLSVNASVWASDHVAPVPEPASYALMALGLIGVAAASRRRQQR</sequence>
<organism evidence="3 4">
    <name type="scientific">Roseateles aquae</name>
    <dbReference type="NCBI Taxonomy" id="3077235"/>
    <lineage>
        <taxon>Bacteria</taxon>
        <taxon>Pseudomonadati</taxon>
        <taxon>Pseudomonadota</taxon>
        <taxon>Betaproteobacteria</taxon>
        <taxon>Burkholderiales</taxon>
        <taxon>Sphaerotilaceae</taxon>
        <taxon>Roseateles</taxon>
    </lineage>
</organism>
<proteinExistence type="predicted"/>
<dbReference type="NCBIfam" id="TIGR02595">
    <property type="entry name" value="PEP_CTERM"/>
    <property type="match status" value="1"/>
</dbReference>
<comment type="caution">
    <text evidence="3">The sequence shown here is derived from an EMBL/GenBank/DDBJ whole genome shotgun (WGS) entry which is preliminary data.</text>
</comment>
<reference evidence="3" key="1">
    <citation type="submission" date="2023-09" db="EMBL/GenBank/DDBJ databases">
        <title>Paucibacter sp. APW11 Genome sequencing and assembly.</title>
        <authorList>
            <person name="Kim I."/>
        </authorList>
    </citation>
    <scope>NUCLEOTIDE SEQUENCE</scope>
    <source>
        <strain evidence="3">APW11</strain>
    </source>
</reference>
<dbReference type="RefSeq" id="WP_315651991.1">
    <property type="nucleotide sequence ID" value="NZ_JAVXZY010000007.1"/>
</dbReference>
<dbReference type="InterPro" id="IPR013424">
    <property type="entry name" value="Ice-binding_C"/>
</dbReference>
<feature type="domain" description="Ice-binding protein C-terminal" evidence="2">
    <location>
        <begin position="251"/>
        <end position="274"/>
    </location>
</feature>
<dbReference type="Pfam" id="PF07589">
    <property type="entry name" value="PEP-CTERM"/>
    <property type="match status" value="1"/>
</dbReference>
<evidence type="ECO:0000313" key="3">
    <source>
        <dbReference type="EMBL" id="MDT9001106.1"/>
    </source>
</evidence>
<evidence type="ECO:0000313" key="4">
    <source>
        <dbReference type="Proteomes" id="UP001246372"/>
    </source>
</evidence>
<keyword evidence="1" id="KW-0732">Signal</keyword>
<dbReference type="EMBL" id="JAVXZY010000007">
    <property type="protein sequence ID" value="MDT9001106.1"/>
    <property type="molecule type" value="Genomic_DNA"/>
</dbReference>
<evidence type="ECO:0000256" key="1">
    <source>
        <dbReference type="SAM" id="SignalP"/>
    </source>
</evidence>
<name>A0ABU3PEX1_9BURK</name>
<accession>A0ABU3PEX1</accession>